<feature type="compositionally biased region" description="Pro residues" evidence="1">
    <location>
        <begin position="75"/>
        <end position="84"/>
    </location>
</feature>
<evidence type="ECO:0000313" key="3">
    <source>
        <dbReference type="Proteomes" id="UP000015106"/>
    </source>
</evidence>
<accession>A0A8R7Q4W9</accession>
<dbReference type="EnsemblPlants" id="TuG1812G0400001911.01.T01">
    <property type="protein sequence ID" value="TuG1812G0400001911.01.T01"/>
    <property type="gene ID" value="TuG1812G0400001911.01"/>
</dbReference>
<name>A0A8R7Q4W9_TRIUA</name>
<dbReference type="Gramene" id="TuG1812G0400001911.01.T01">
    <property type="protein sequence ID" value="TuG1812G0400001911.01.T01"/>
    <property type="gene ID" value="TuG1812G0400001911.01"/>
</dbReference>
<evidence type="ECO:0000256" key="1">
    <source>
        <dbReference type="SAM" id="MobiDB-lite"/>
    </source>
</evidence>
<dbReference type="AlphaFoldDB" id="A0A8R7Q4W9"/>
<feature type="compositionally biased region" description="Basic residues" evidence="1">
    <location>
        <begin position="9"/>
        <end position="26"/>
    </location>
</feature>
<keyword evidence="3" id="KW-1185">Reference proteome</keyword>
<evidence type="ECO:0000313" key="2">
    <source>
        <dbReference type="EnsemblPlants" id="TuG1812G0400001911.01.T01"/>
    </source>
</evidence>
<organism evidence="2 3">
    <name type="scientific">Triticum urartu</name>
    <name type="common">Red wild einkorn</name>
    <name type="synonym">Crithodium urartu</name>
    <dbReference type="NCBI Taxonomy" id="4572"/>
    <lineage>
        <taxon>Eukaryota</taxon>
        <taxon>Viridiplantae</taxon>
        <taxon>Streptophyta</taxon>
        <taxon>Embryophyta</taxon>
        <taxon>Tracheophyta</taxon>
        <taxon>Spermatophyta</taxon>
        <taxon>Magnoliopsida</taxon>
        <taxon>Liliopsida</taxon>
        <taxon>Poales</taxon>
        <taxon>Poaceae</taxon>
        <taxon>BOP clade</taxon>
        <taxon>Pooideae</taxon>
        <taxon>Triticodae</taxon>
        <taxon>Triticeae</taxon>
        <taxon>Triticinae</taxon>
        <taxon>Triticum</taxon>
    </lineage>
</organism>
<protein>
    <submittedName>
        <fullName evidence="2">Uncharacterized protein</fullName>
    </submittedName>
</protein>
<dbReference type="Proteomes" id="UP000015106">
    <property type="component" value="Chromosome 4"/>
</dbReference>
<feature type="region of interest" description="Disordered" evidence="1">
    <location>
        <begin position="1"/>
        <end position="84"/>
    </location>
</feature>
<reference evidence="2" key="2">
    <citation type="submission" date="2018-03" db="EMBL/GenBank/DDBJ databases">
        <title>The Triticum urartu genome reveals the dynamic nature of wheat genome evolution.</title>
        <authorList>
            <person name="Ling H."/>
            <person name="Ma B."/>
            <person name="Shi X."/>
            <person name="Liu H."/>
            <person name="Dong L."/>
            <person name="Sun H."/>
            <person name="Cao Y."/>
            <person name="Gao Q."/>
            <person name="Zheng S."/>
            <person name="Li Y."/>
            <person name="Yu Y."/>
            <person name="Du H."/>
            <person name="Qi M."/>
            <person name="Li Y."/>
            <person name="Yu H."/>
            <person name="Cui Y."/>
            <person name="Wang N."/>
            <person name="Chen C."/>
            <person name="Wu H."/>
            <person name="Zhao Y."/>
            <person name="Zhang J."/>
            <person name="Li Y."/>
            <person name="Zhou W."/>
            <person name="Zhang B."/>
            <person name="Hu W."/>
            <person name="Eijk M."/>
            <person name="Tang J."/>
            <person name="Witsenboer H."/>
            <person name="Zhao S."/>
            <person name="Li Z."/>
            <person name="Zhang A."/>
            <person name="Wang D."/>
            <person name="Liang C."/>
        </authorList>
    </citation>
    <scope>NUCLEOTIDE SEQUENCE [LARGE SCALE GENOMIC DNA]</scope>
    <source>
        <strain evidence="2">cv. G1812</strain>
    </source>
</reference>
<reference evidence="2" key="3">
    <citation type="submission" date="2022-06" db="UniProtKB">
        <authorList>
            <consortium name="EnsemblPlants"/>
        </authorList>
    </citation>
    <scope>IDENTIFICATION</scope>
</reference>
<reference evidence="3" key="1">
    <citation type="journal article" date="2013" name="Nature">
        <title>Draft genome of the wheat A-genome progenitor Triticum urartu.</title>
        <authorList>
            <person name="Ling H.Q."/>
            <person name="Zhao S."/>
            <person name="Liu D."/>
            <person name="Wang J."/>
            <person name="Sun H."/>
            <person name="Zhang C."/>
            <person name="Fan H."/>
            <person name="Li D."/>
            <person name="Dong L."/>
            <person name="Tao Y."/>
            <person name="Gao C."/>
            <person name="Wu H."/>
            <person name="Li Y."/>
            <person name="Cui Y."/>
            <person name="Guo X."/>
            <person name="Zheng S."/>
            <person name="Wang B."/>
            <person name="Yu K."/>
            <person name="Liang Q."/>
            <person name="Yang W."/>
            <person name="Lou X."/>
            <person name="Chen J."/>
            <person name="Feng M."/>
            <person name="Jian J."/>
            <person name="Zhang X."/>
            <person name="Luo G."/>
            <person name="Jiang Y."/>
            <person name="Liu J."/>
            <person name="Wang Z."/>
            <person name="Sha Y."/>
            <person name="Zhang B."/>
            <person name="Wu H."/>
            <person name="Tang D."/>
            <person name="Shen Q."/>
            <person name="Xue P."/>
            <person name="Zou S."/>
            <person name="Wang X."/>
            <person name="Liu X."/>
            <person name="Wang F."/>
            <person name="Yang Y."/>
            <person name="An X."/>
            <person name="Dong Z."/>
            <person name="Zhang K."/>
            <person name="Zhang X."/>
            <person name="Luo M.C."/>
            <person name="Dvorak J."/>
            <person name="Tong Y."/>
            <person name="Wang J."/>
            <person name="Yang H."/>
            <person name="Li Z."/>
            <person name="Wang D."/>
            <person name="Zhang A."/>
            <person name="Wang J."/>
        </authorList>
    </citation>
    <scope>NUCLEOTIDE SEQUENCE</scope>
    <source>
        <strain evidence="3">cv. G1812</strain>
    </source>
</reference>
<sequence length="158" mass="17098">MSLPFKSLCRSRPRSPISRRRGRRPGRSGASLVDDGYSHGTCSLPRPLLPRHPCRLAPSPGHPTSRCASSSATGPPLPPRSPPPWWPQAARPLSCIFYIWRQPGTGLVRRDAATVSSSPVLLDPIISHRRQAGGPRSPRLLYLAGSAASARSSMSNKH</sequence>
<proteinExistence type="predicted"/>